<accession>A0A2U2XB64</accession>
<dbReference type="EMBL" id="QFRJ01000009">
    <property type="protein sequence ID" value="PWH85028.1"/>
    <property type="molecule type" value="Genomic_DNA"/>
</dbReference>
<evidence type="ECO:0000313" key="2">
    <source>
        <dbReference type="Proteomes" id="UP000245370"/>
    </source>
</evidence>
<gene>
    <name evidence="1" type="ORF">DIT68_11700</name>
</gene>
<name>A0A2U2XB64_9FLAO</name>
<dbReference type="Proteomes" id="UP000245370">
    <property type="component" value="Unassembled WGS sequence"/>
</dbReference>
<reference evidence="1 2" key="2">
    <citation type="submission" date="2018-05" db="EMBL/GenBank/DDBJ databases">
        <authorList>
            <person name="Lanie J.A."/>
            <person name="Ng W.-L."/>
            <person name="Kazmierczak K.M."/>
            <person name="Andrzejewski T.M."/>
            <person name="Davidsen T.M."/>
            <person name="Wayne K.J."/>
            <person name="Tettelin H."/>
            <person name="Glass J.I."/>
            <person name="Rusch D."/>
            <person name="Podicherti R."/>
            <person name="Tsui H.-C.T."/>
            <person name="Winkler M.E."/>
        </authorList>
    </citation>
    <scope>NUCLEOTIDE SEQUENCE [LARGE SCALE GENOMIC DNA]</scope>
    <source>
        <strain evidence="1 2">C305</strain>
    </source>
</reference>
<organism evidence="1 2">
    <name type="scientific">Brumimicrobium oceani</name>
    <dbReference type="NCBI Taxonomy" id="2100725"/>
    <lineage>
        <taxon>Bacteria</taxon>
        <taxon>Pseudomonadati</taxon>
        <taxon>Bacteroidota</taxon>
        <taxon>Flavobacteriia</taxon>
        <taxon>Flavobacteriales</taxon>
        <taxon>Crocinitomicaceae</taxon>
        <taxon>Brumimicrobium</taxon>
    </lineage>
</organism>
<dbReference type="OrthoDB" id="1466461at2"/>
<protein>
    <recommendedName>
        <fullName evidence="3">DUF4249 domain-containing protein</fullName>
    </recommendedName>
</protein>
<reference evidence="1 2" key="1">
    <citation type="submission" date="2018-05" db="EMBL/GenBank/DDBJ databases">
        <title>Brumimicrobium oceani sp. nov., isolated from coastal sediment.</title>
        <authorList>
            <person name="Kou Y."/>
        </authorList>
    </citation>
    <scope>NUCLEOTIDE SEQUENCE [LARGE SCALE GENOMIC DNA]</scope>
    <source>
        <strain evidence="1 2">C305</strain>
    </source>
</reference>
<comment type="caution">
    <text evidence="1">The sequence shown here is derived from an EMBL/GenBank/DDBJ whole genome shotgun (WGS) entry which is preliminary data.</text>
</comment>
<dbReference type="Pfam" id="PF14054">
    <property type="entry name" value="DUF4249"/>
    <property type="match status" value="1"/>
</dbReference>
<dbReference type="PROSITE" id="PS51257">
    <property type="entry name" value="PROKAR_LIPOPROTEIN"/>
    <property type="match status" value="1"/>
</dbReference>
<sequence length="339" mass="38747">MNRSVIYPLTILFLLNLFYSCEKEVIIDVKKAEPRLVMRSEITNWPEDLDTGPGIIYWDSAYPQKVPNFLILGLSSSVNDKPQENLQNCKVVLMKNSIAYDTIFYDQTKEYYALFENEQDFPEAGDELEIEVFCGDQFVSSKSKMPNKVPIKSVDTSSVYALFIKENELYGSSTLTFQDPPGEDNYYEIVVTQISPPDKELVKYSLRTDEAFITGLSHYSSSFNGGPPSTSKSLLFTDKTFSGEEKSVSFYFPMVAYMGNGPVDFPHKKLNYHLRNVSKEYYEFETNKRIHLITSDVNFLFGASEPQNVSSNVENGLGVFGVYNHSQKNFFFPERTINF</sequence>
<evidence type="ECO:0008006" key="3">
    <source>
        <dbReference type="Google" id="ProtNLM"/>
    </source>
</evidence>
<keyword evidence="2" id="KW-1185">Reference proteome</keyword>
<dbReference type="AlphaFoldDB" id="A0A2U2XB64"/>
<proteinExistence type="predicted"/>
<dbReference type="InterPro" id="IPR025345">
    <property type="entry name" value="DUF4249"/>
</dbReference>
<dbReference type="RefSeq" id="WP_109359991.1">
    <property type="nucleotide sequence ID" value="NZ_QFRJ01000009.1"/>
</dbReference>
<evidence type="ECO:0000313" key="1">
    <source>
        <dbReference type="EMBL" id="PWH85028.1"/>
    </source>
</evidence>